<dbReference type="GeneID" id="105362451"/>
<dbReference type="InterPro" id="IPR017850">
    <property type="entry name" value="Alkaline_phosphatase_core_sf"/>
</dbReference>
<keyword evidence="1" id="KW-1133">Transmembrane helix</keyword>
<dbReference type="KEGG" id="csol:105362451"/>
<dbReference type="GO" id="GO:0005615">
    <property type="term" value="C:extracellular space"/>
    <property type="evidence" value="ECO:0007669"/>
    <property type="project" value="TreeGrafter"/>
</dbReference>
<gene>
    <name evidence="3" type="primary">LOC105362451</name>
</gene>
<dbReference type="PANTHER" id="PTHR10974">
    <property type="entry name" value="FI08016P-RELATED"/>
    <property type="match status" value="1"/>
</dbReference>
<dbReference type="Gene3D" id="3.40.720.10">
    <property type="entry name" value="Alkaline Phosphatase, subunit A"/>
    <property type="match status" value="1"/>
</dbReference>
<dbReference type="SUPFAM" id="SSF53649">
    <property type="entry name" value="Alkaline phosphatase-like"/>
    <property type="match status" value="1"/>
</dbReference>
<protein>
    <submittedName>
        <fullName evidence="3">Uncharacterized protein LOC105362451</fullName>
    </submittedName>
</protein>
<evidence type="ECO:0000256" key="1">
    <source>
        <dbReference type="SAM" id="Phobius"/>
    </source>
</evidence>
<feature type="transmembrane region" description="Helical" evidence="1">
    <location>
        <begin position="7"/>
        <end position="28"/>
    </location>
</feature>
<evidence type="ECO:0000313" key="2">
    <source>
        <dbReference type="Proteomes" id="UP000695007"/>
    </source>
</evidence>
<dbReference type="Proteomes" id="UP000695007">
    <property type="component" value="Unplaced"/>
</dbReference>
<name>A0AAJ7DVS5_9HYME</name>
<dbReference type="FunFam" id="3.40.720.10:FF:000017">
    <property type="entry name" value="Predicted protein"/>
    <property type="match status" value="1"/>
</dbReference>
<keyword evidence="1" id="KW-0472">Membrane</keyword>
<dbReference type="AlphaFoldDB" id="A0AAJ7DVS5"/>
<dbReference type="PANTHER" id="PTHR10974:SF73">
    <property type="entry name" value="FI21235P1"/>
    <property type="match status" value="1"/>
</dbReference>
<evidence type="ECO:0000313" key="3">
    <source>
        <dbReference type="RefSeq" id="XP_011498196.1"/>
    </source>
</evidence>
<sequence length="632" mass="73792">MRIASCYFKRLVLIIGLTILIFCLIQFLKFEITFYDRNDRNDKLDGSPACKLPRLDIFNPEIMKFIHDVPPLQCSPEDWVKAEGSKLFIDKNAKNQYGQITCSFNEILRVDDYNYILTDTVETDKFYVLRKSDYAEVNCKTQTGKRWHTIIAAVRDDPERKRDVTWSKVPREALNLNILMFGFDSLSQNTFARKLPRSNRYLRQNLDSIILKGYNIVGDGTPQALIPILTGKIELELPETRKRMGAKAHYVNVYPMIWKDYKQAGFITGFMEDVHHIGTFTYRLKGFDEQPTDHYMRTYYLAASPHFKYSKSFCMGGIPRHLVMMNHIKSIFNKYKDQPKFIFGFHGELSHDSYNDIGVADDDVLHWIKDLKESGHLNNTILILMSDHGHRFAEIRNTLQGKQEERLPFFSFTFPPWFKKNYPQAYANFLFNAQHLTTPFDIHVTLKHILNFKEPKEGDIRNRGISLFDKIPLKRTCSDAFIEPHWCVCLSWLEIPLDQEVVQKAAQYLLKFLNSYTENHRDICEKLRLGQILWAAKLIPTKGILHFQKSRDTDGFVSELSAKTKLTTELYQLKIKALPGKGLFEASISRDINKNIFFTRISDISRINMYGSQAKCVENSLFHLRKYCYCKE</sequence>
<dbReference type="RefSeq" id="XP_011498196.1">
    <property type="nucleotide sequence ID" value="XM_011499894.1"/>
</dbReference>
<keyword evidence="2" id="KW-1185">Reference proteome</keyword>
<proteinExistence type="predicted"/>
<keyword evidence="1" id="KW-0812">Transmembrane</keyword>
<dbReference type="Pfam" id="PF02995">
    <property type="entry name" value="DUF229"/>
    <property type="match status" value="1"/>
</dbReference>
<dbReference type="CDD" id="cd16021">
    <property type="entry name" value="ALP_like"/>
    <property type="match status" value="1"/>
</dbReference>
<organism evidence="2 3">
    <name type="scientific">Ceratosolen solmsi marchali</name>
    <dbReference type="NCBI Taxonomy" id="326594"/>
    <lineage>
        <taxon>Eukaryota</taxon>
        <taxon>Metazoa</taxon>
        <taxon>Ecdysozoa</taxon>
        <taxon>Arthropoda</taxon>
        <taxon>Hexapoda</taxon>
        <taxon>Insecta</taxon>
        <taxon>Pterygota</taxon>
        <taxon>Neoptera</taxon>
        <taxon>Endopterygota</taxon>
        <taxon>Hymenoptera</taxon>
        <taxon>Apocrita</taxon>
        <taxon>Proctotrupomorpha</taxon>
        <taxon>Chalcidoidea</taxon>
        <taxon>Agaonidae</taxon>
        <taxon>Agaoninae</taxon>
        <taxon>Ceratosolen</taxon>
    </lineage>
</organism>
<accession>A0AAJ7DVS5</accession>
<reference evidence="3" key="1">
    <citation type="submission" date="2025-08" db="UniProtKB">
        <authorList>
            <consortium name="RefSeq"/>
        </authorList>
    </citation>
    <scope>IDENTIFICATION</scope>
</reference>
<dbReference type="InterPro" id="IPR004245">
    <property type="entry name" value="DUF229"/>
</dbReference>